<gene>
    <name evidence="1" type="ORF">AEK19_MT1456</name>
</gene>
<organism evidence="1">
    <name type="scientific">Utricularia reniformis</name>
    <dbReference type="NCBI Taxonomy" id="192314"/>
    <lineage>
        <taxon>Eukaryota</taxon>
        <taxon>Viridiplantae</taxon>
        <taxon>Streptophyta</taxon>
        <taxon>Embryophyta</taxon>
        <taxon>Tracheophyta</taxon>
        <taxon>Spermatophyta</taxon>
        <taxon>Magnoliopsida</taxon>
        <taxon>eudicotyledons</taxon>
        <taxon>Gunneridae</taxon>
        <taxon>Pentapetalae</taxon>
        <taxon>asterids</taxon>
        <taxon>lamiids</taxon>
        <taxon>Lamiales</taxon>
        <taxon>Lentibulariaceae</taxon>
        <taxon>Utricularia</taxon>
    </lineage>
</organism>
<dbReference type="AlphaFoldDB" id="A0A1Y0B2N1"/>
<proteinExistence type="predicted"/>
<evidence type="ECO:0000313" key="1">
    <source>
        <dbReference type="EMBL" id="ART31647.1"/>
    </source>
</evidence>
<protein>
    <submittedName>
        <fullName evidence="1">Uncharacterized protein</fullName>
    </submittedName>
</protein>
<reference evidence="1" key="1">
    <citation type="submission" date="2017-03" db="EMBL/GenBank/DDBJ databases">
        <title>The mitochondrial genome of the carnivorous plant Utricularia reniformis (Lentibulariaceae): structure, comparative analysis and evolutionary landmarks.</title>
        <authorList>
            <person name="Silva S.R."/>
            <person name="Alvarenga D.O."/>
            <person name="Michael T.P."/>
            <person name="Miranda V.F.O."/>
            <person name="Varani A.M."/>
        </authorList>
    </citation>
    <scope>NUCLEOTIDE SEQUENCE</scope>
</reference>
<keyword evidence="1" id="KW-0496">Mitochondrion</keyword>
<sequence length="57" mass="6238">MMDIGLLAKSNHSLIPYSIASSWSYRTTPVLGSALGSMYFSGDMLSFLSQLPHSRLT</sequence>
<dbReference type="EMBL" id="KY774314">
    <property type="protein sequence ID" value="ART31647.1"/>
    <property type="molecule type" value="Genomic_DNA"/>
</dbReference>
<name>A0A1Y0B2N1_9LAMI</name>
<accession>A0A1Y0B2N1</accession>
<geneLocation type="mitochondrion" evidence="1"/>